<dbReference type="Gene3D" id="1.20.1600.10">
    <property type="entry name" value="Outer membrane efflux proteins (OEP)"/>
    <property type="match status" value="1"/>
</dbReference>
<evidence type="ECO:0000256" key="5">
    <source>
        <dbReference type="ARBA" id="ARBA00022692"/>
    </source>
</evidence>
<dbReference type="Pfam" id="PF02321">
    <property type="entry name" value="OEP"/>
    <property type="match status" value="2"/>
</dbReference>
<dbReference type="EMBL" id="FXTB01000001">
    <property type="protein sequence ID" value="SMO38098.1"/>
    <property type="molecule type" value="Genomic_DNA"/>
</dbReference>
<reference evidence="10 11" key="1">
    <citation type="submission" date="2017-05" db="EMBL/GenBank/DDBJ databases">
        <authorList>
            <person name="Varghese N."/>
            <person name="Submissions S."/>
        </authorList>
    </citation>
    <scope>NUCLEOTIDE SEQUENCE [LARGE SCALE GENOMIC DNA]</scope>
    <source>
        <strain evidence="10 11">DSM 27040</strain>
    </source>
</reference>
<keyword evidence="8" id="KW-0175">Coiled coil</keyword>
<dbReference type="RefSeq" id="WP_142531777.1">
    <property type="nucleotide sequence ID" value="NZ_FXTB01000001.1"/>
</dbReference>
<gene>
    <name evidence="10" type="ORF">SAMN06265379_101396</name>
</gene>
<evidence type="ECO:0000313" key="11">
    <source>
        <dbReference type="Proteomes" id="UP000319040"/>
    </source>
</evidence>
<organism evidence="10 11">
    <name type="scientific">Saccharicrinis carchari</name>
    <dbReference type="NCBI Taxonomy" id="1168039"/>
    <lineage>
        <taxon>Bacteria</taxon>
        <taxon>Pseudomonadati</taxon>
        <taxon>Bacteroidota</taxon>
        <taxon>Bacteroidia</taxon>
        <taxon>Marinilabiliales</taxon>
        <taxon>Marinilabiliaceae</taxon>
        <taxon>Saccharicrinis</taxon>
    </lineage>
</organism>
<feature type="signal peptide" evidence="9">
    <location>
        <begin position="1"/>
        <end position="27"/>
    </location>
</feature>
<evidence type="ECO:0000313" key="10">
    <source>
        <dbReference type="EMBL" id="SMO38098.1"/>
    </source>
</evidence>
<feature type="coiled-coil region" evidence="8">
    <location>
        <begin position="193"/>
        <end position="220"/>
    </location>
</feature>
<evidence type="ECO:0000256" key="1">
    <source>
        <dbReference type="ARBA" id="ARBA00004442"/>
    </source>
</evidence>
<keyword evidence="6" id="KW-0472">Membrane</keyword>
<keyword evidence="4" id="KW-1134">Transmembrane beta strand</keyword>
<evidence type="ECO:0000256" key="2">
    <source>
        <dbReference type="ARBA" id="ARBA00007613"/>
    </source>
</evidence>
<keyword evidence="11" id="KW-1185">Reference proteome</keyword>
<feature type="chain" id="PRO_5022169457" evidence="9">
    <location>
        <begin position="28"/>
        <end position="476"/>
    </location>
</feature>
<evidence type="ECO:0000256" key="3">
    <source>
        <dbReference type="ARBA" id="ARBA00022448"/>
    </source>
</evidence>
<comment type="similarity">
    <text evidence="2">Belongs to the outer membrane factor (OMF) (TC 1.B.17) family.</text>
</comment>
<keyword evidence="5" id="KW-0812">Transmembrane</keyword>
<evidence type="ECO:0000256" key="8">
    <source>
        <dbReference type="SAM" id="Coils"/>
    </source>
</evidence>
<dbReference type="AlphaFoldDB" id="A0A521ATA3"/>
<evidence type="ECO:0000256" key="6">
    <source>
        <dbReference type="ARBA" id="ARBA00023136"/>
    </source>
</evidence>
<evidence type="ECO:0000256" key="7">
    <source>
        <dbReference type="ARBA" id="ARBA00023237"/>
    </source>
</evidence>
<dbReference type="GO" id="GO:0015288">
    <property type="term" value="F:porin activity"/>
    <property type="evidence" value="ECO:0007669"/>
    <property type="project" value="TreeGrafter"/>
</dbReference>
<name>A0A521ATA3_SACCC</name>
<evidence type="ECO:0000256" key="4">
    <source>
        <dbReference type="ARBA" id="ARBA00022452"/>
    </source>
</evidence>
<dbReference type="GO" id="GO:0009279">
    <property type="term" value="C:cell outer membrane"/>
    <property type="evidence" value="ECO:0007669"/>
    <property type="project" value="UniProtKB-SubCell"/>
</dbReference>
<sequence length="476" mass="52221">MMALKQLYKTSIAALLWLMAGAATIHAQQVTTGLEVAATELSLQECREMALQNNIESNIAKEQINAAAYQVAAYRANYLPNISATGLYLYNDATLSKNIEGGQLPTFMPSDGAGGVAPNGGFAFMPDIPLELELSGTYNASVKVEQAIYTGGKVTAAYKMAQKGHEIAQANEKLSEVQVIVLCDEAYWNCVKVKALIKSAVQYKETLQELQRMVQEAVDAGMKHRKDILSVQVKMNEAELNLARAQNGYQLAVMNLNHIIGLPLSQSTKVADSFEVDTAIDLMPESPGATNNIDITLRPEYKLLTKQVEMKEQEVNLVRSDFLPNVGVMGAYGYTNGLKLNGEKLINSSSFSALLSVNIPIFNWAEGRNKVKGAKLQSTIAQMQLHDSQQRMTLEATKSINELNEAQLEVILTAKSVEQALENMEMSKDRYENGMETLADYMEAQAMWQNAMSMHIGAKAALNLAKTKYLKATGKL</sequence>
<protein>
    <submittedName>
        <fullName evidence="10">Outer membrane protein TolC</fullName>
    </submittedName>
</protein>
<keyword evidence="3" id="KW-0813">Transport</keyword>
<proteinExistence type="inferred from homology"/>
<dbReference type="PANTHER" id="PTHR30026">
    <property type="entry name" value="OUTER MEMBRANE PROTEIN TOLC"/>
    <property type="match status" value="1"/>
</dbReference>
<dbReference type="InterPro" id="IPR051906">
    <property type="entry name" value="TolC-like"/>
</dbReference>
<dbReference type="InterPro" id="IPR003423">
    <property type="entry name" value="OMP_efflux"/>
</dbReference>
<dbReference type="GO" id="GO:1990281">
    <property type="term" value="C:efflux pump complex"/>
    <property type="evidence" value="ECO:0007669"/>
    <property type="project" value="TreeGrafter"/>
</dbReference>
<dbReference type="SUPFAM" id="SSF56954">
    <property type="entry name" value="Outer membrane efflux proteins (OEP)"/>
    <property type="match status" value="1"/>
</dbReference>
<comment type="subcellular location">
    <subcellularLocation>
        <location evidence="1">Cell outer membrane</location>
    </subcellularLocation>
</comment>
<dbReference type="PANTHER" id="PTHR30026:SF20">
    <property type="entry name" value="OUTER MEMBRANE PROTEIN TOLC"/>
    <property type="match status" value="1"/>
</dbReference>
<accession>A0A521ATA3</accession>
<dbReference type="Proteomes" id="UP000319040">
    <property type="component" value="Unassembled WGS sequence"/>
</dbReference>
<dbReference type="OrthoDB" id="9807719at2"/>
<keyword evidence="7" id="KW-0998">Cell outer membrane</keyword>
<keyword evidence="9" id="KW-0732">Signal</keyword>
<evidence type="ECO:0000256" key="9">
    <source>
        <dbReference type="SAM" id="SignalP"/>
    </source>
</evidence>
<dbReference type="GO" id="GO:0015562">
    <property type="term" value="F:efflux transmembrane transporter activity"/>
    <property type="evidence" value="ECO:0007669"/>
    <property type="project" value="InterPro"/>
</dbReference>